<dbReference type="PANTHER" id="PTHR35046">
    <property type="entry name" value="ZINC KNUCKLE (CCHC-TYPE) FAMILY PROTEIN"/>
    <property type="match status" value="1"/>
</dbReference>
<dbReference type="InterPro" id="IPR005162">
    <property type="entry name" value="Retrotrans_gag_dom"/>
</dbReference>
<dbReference type="InterPro" id="IPR043502">
    <property type="entry name" value="DNA/RNA_pol_sf"/>
</dbReference>
<reference evidence="3" key="1">
    <citation type="submission" date="2020-06" db="EMBL/GenBank/DDBJ databases">
        <authorList>
            <person name="Li T."/>
            <person name="Hu X."/>
            <person name="Zhang T."/>
            <person name="Song X."/>
            <person name="Zhang H."/>
            <person name="Dai N."/>
            <person name="Sheng W."/>
            <person name="Hou X."/>
            <person name="Wei L."/>
        </authorList>
    </citation>
    <scope>NUCLEOTIDE SEQUENCE</scope>
    <source>
        <strain evidence="3">K16</strain>
        <tissue evidence="3">Leaf</tissue>
    </source>
</reference>
<dbReference type="PANTHER" id="PTHR35046:SF9">
    <property type="entry name" value="RNA-DIRECTED DNA POLYMERASE"/>
    <property type="match status" value="1"/>
</dbReference>
<dbReference type="Pfam" id="PF03732">
    <property type="entry name" value="Retrotrans_gag"/>
    <property type="match status" value="1"/>
</dbReference>
<gene>
    <name evidence="3" type="ORF">Sango_1892200</name>
</gene>
<protein>
    <recommendedName>
        <fullName evidence="2">Retrotransposon gag domain-containing protein</fullName>
    </recommendedName>
</protein>
<evidence type="ECO:0000313" key="4">
    <source>
        <dbReference type="Proteomes" id="UP001289374"/>
    </source>
</evidence>
<comment type="caution">
    <text evidence="3">The sequence shown here is derived from an EMBL/GenBank/DDBJ whole genome shotgun (WGS) entry which is preliminary data.</text>
</comment>
<dbReference type="AlphaFoldDB" id="A0AAE1WJ99"/>
<dbReference type="Proteomes" id="UP001289374">
    <property type="component" value="Unassembled WGS sequence"/>
</dbReference>
<keyword evidence="4" id="KW-1185">Reference proteome</keyword>
<organism evidence="3 4">
    <name type="scientific">Sesamum angolense</name>
    <dbReference type="NCBI Taxonomy" id="2727404"/>
    <lineage>
        <taxon>Eukaryota</taxon>
        <taxon>Viridiplantae</taxon>
        <taxon>Streptophyta</taxon>
        <taxon>Embryophyta</taxon>
        <taxon>Tracheophyta</taxon>
        <taxon>Spermatophyta</taxon>
        <taxon>Magnoliopsida</taxon>
        <taxon>eudicotyledons</taxon>
        <taxon>Gunneridae</taxon>
        <taxon>Pentapetalae</taxon>
        <taxon>asterids</taxon>
        <taxon>lamiids</taxon>
        <taxon>Lamiales</taxon>
        <taxon>Pedaliaceae</taxon>
        <taxon>Sesamum</taxon>
    </lineage>
</organism>
<dbReference type="Gene3D" id="3.10.10.10">
    <property type="entry name" value="HIV Type 1 Reverse Transcriptase, subunit A, domain 1"/>
    <property type="match status" value="1"/>
</dbReference>
<evidence type="ECO:0000313" key="3">
    <source>
        <dbReference type="EMBL" id="KAK4394214.1"/>
    </source>
</evidence>
<feature type="compositionally biased region" description="Polar residues" evidence="1">
    <location>
        <begin position="1"/>
        <end position="15"/>
    </location>
</feature>
<reference evidence="3" key="2">
    <citation type="journal article" date="2024" name="Plant">
        <title>Genomic evolution and insights into agronomic trait innovations of Sesamum species.</title>
        <authorList>
            <person name="Miao H."/>
            <person name="Wang L."/>
            <person name="Qu L."/>
            <person name="Liu H."/>
            <person name="Sun Y."/>
            <person name="Le M."/>
            <person name="Wang Q."/>
            <person name="Wei S."/>
            <person name="Zheng Y."/>
            <person name="Lin W."/>
            <person name="Duan Y."/>
            <person name="Cao H."/>
            <person name="Xiong S."/>
            <person name="Wang X."/>
            <person name="Wei L."/>
            <person name="Li C."/>
            <person name="Ma Q."/>
            <person name="Ju M."/>
            <person name="Zhao R."/>
            <person name="Li G."/>
            <person name="Mu C."/>
            <person name="Tian Q."/>
            <person name="Mei H."/>
            <person name="Zhang T."/>
            <person name="Gao T."/>
            <person name="Zhang H."/>
        </authorList>
    </citation>
    <scope>NUCLEOTIDE SEQUENCE</scope>
    <source>
        <strain evidence="3">K16</strain>
    </source>
</reference>
<evidence type="ECO:0000259" key="2">
    <source>
        <dbReference type="Pfam" id="PF03732"/>
    </source>
</evidence>
<feature type="domain" description="Retrotransposon gag" evidence="2">
    <location>
        <begin position="236"/>
        <end position="308"/>
    </location>
</feature>
<evidence type="ECO:0000256" key="1">
    <source>
        <dbReference type="SAM" id="MobiDB-lite"/>
    </source>
</evidence>
<name>A0AAE1WJ99_9LAMI</name>
<proteinExistence type="predicted"/>
<sequence>MRRTSNSSTFSPWKNNQKKDTPSTSKFKVADPKLGAKVFIKKIQLEPNSSRNHDIKCFKFHGRGHLASECPNQHTMIFNNREELEIEGENTNKEESSQEDDDEKENLFHIRCQVQAKICSMIIDGGSCSNVDYEDAFSDEIPPSLPPIRRIEYQTDFMPGAPMPNRPAYCTNPEEIKEIQRQIQEWMAKGYVRESRCPCEVPVLLVPKKDDPKEHLTAYGNILQLYGLLDALSCQIFVNTLYGKAQEWSSSFVPTIVVSYDQLARKFLNHFASKKRSKSSATYFFTLRQKDHESFHYRFNIEVLEVPDLKVDMMTSILIHEFKKGALASALA</sequence>
<dbReference type="SUPFAM" id="SSF56672">
    <property type="entry name" value="DNA/RNA polymerases"/>
    <property type="match status" value="1"/>
</dbReference>
<dbReference type="EMBL" id="JACGWL010000010">
    <property type="protein sequence ID" value="KAK4394214.1"/>
    <property type="molecule type" value="Genomic_DNA"/>
</dbReference>
<accession>A0AAE1WJ99</accession>
<feature type="region of interest" description="Disordered" evidence="1">
    <location>
        <begin position="1"/>
        <end position="27"/>
    </location>
</feature>